<reference evidence="3" key="1">
    <citation type="journal article" date="2020" name="Fungal Divers.">
        <title>Resolving the Mortierellaceae phylogeny through synthesis of multi-gene phylogenetics and phylogenomics.</title>
        <authorList>
            <person name="Vandepol N."/>
            <person name="Liber J."/>
            <person name="Desiro A."/>
            <person name="Na H."/>
            <person name="Kennedy M."/>
            <person name="Barry K."/>
            <person name="Grigoriev I.V."/>
            <person name="Miller A.N."/>
            <person name="O'Donnell K."/>
            <person name="Stajich J.E."/>
            <person name="Bonito G."/>
        </authorList>
    </citation>
    <scope>NUCLEOTIDE SEQUENCE</scope>
    <source>
        <strain evidence="3">NRRL 6426</strain>
    </source>
</reference>
<keyword evidence="4" id="KW-1185">Reference proteome</keyword>
<dbReference type="Gene3D" id="3.90.1200.10">
    <property type="match status" value="1"/>
</dbReference>
<feature type="compositionally biased region" description="Polar residues" evidence="2">
    <location>
        <begin position="274"/>
        <end position="291"/>
    </location>
</feature>
<dbReference type="GO" id="GO:0006646">
    <property type="term" value="P:phosphatidylethanolamine biosynthetic process"/>
    <property type="evidence" value="ECO:0007669"/>
    <property type="project" value="TreeGrafter"/>
</dbReference>
<sequence length="367" mass="41289">MDVEDWPEVQDYHQLKLDRLDALFSRIFKNGRFEQYVESTTLTKDDIRNPRTSRHIAHRMCELHNIVNIFPPPEGTIPQSQENIARWIPLAKNATEEICAKDPSKRAVIDEFNFSKLITEIEEVHKELISVHSPIVFAHNDANILKSLDEDGELVVIDFEYAGYNTRGFDIGNHFCEWTADYHSERPSIIHHEKYPTKAEQLNFLEAYMEAEIAMCGYHLTAINLAQYTKHCRRRSVTQAIVHGLNNAALSAINAKKSLTKSPSAELRKEDVSTAANSNEQQINLNNSKEPTTSNTPLTRTSTSSSKISDAKGKGNSAIENEIVNPIKKGQTGNGVGGVSKAGILDSMYKEVNKFALTSHVIWGLWV</sequence>
<comment type="caution">
    <text evidence="3">The sequence shown here is derived from an EMBL/GenBank/DDBJ whole genome shotgun (WGS) entry which is preliminary data.</text>
</comment>
<proteinExistence type="inferred from homology"/>
<gene>
    <name evidence="3" type="ORF">BG015_002426</name>
</gene>
<dbReference type="EMBL" id="JAAAUQ010000148">
    <property type="protein sequence ID" value="KAF9153875.1"/>
    <property type="molecule type" value="Genomic_DNA"/>
</dbReference>
<dbReference type="InterPro" id="IPR011009">
    <property type="entry name" value="Kinase-like_dom_sf"/>
</dbReference>
<dbReference type="SUPFAM" id="SSF56112">
    <property type="entry name" value="Protein kinase-like (PK-like)"/>
    <property type="match status" value="1"/>
</dbReference>
<evidence type="ECO:0000313" key="4">
    <source>
        <dbReference type="Proteomes" id="UP000748756"/>
    </source>
</evidence>
<dbReference type="Pfam" id="PF01633">
    <property type="entry name" value="Choline_kinase"/>
    <property type="match status" value="1"/>
</dbReference>
<dbReference type="PANTHER" id="PTHR22603:SF93">
    <property type="entry name" value="RE24176P"/>
    <property type="match status" value="1"/>
</dbReference>
<accession>A0A9P5S5N7</accession>
<protein>
    <submittedName>
        <fullName evidence="3">Uncharacterized protein</fullName>
    </submittedName>
</protein>
<dbReference type="PANTHER" id="PTHR22603">
    <property type="entry name" value="CHOLINE/ETHANOALAMINE KINASE"/>
    <property type="match status" value="1"/>
</dbReference>
<feature type="region of interest" description="Disordered" evidence="2">
    <location>
        <begin position="272"/>
        <end position="315"/>
    </location>
</feature>
<comment type="similarity">
    <text evidence="1">Belongs to the choline/ethanolamine kinase family.</text>
</comment>
<dbReference type="GO" id="GO:0004305">
    <property type="term" value="F:ethanolamine kinase activity"/>
    <property type="evidence" value="ECO:0007669"/>
    <property type="project" value="TreeGrafter"/>
</dbReference>
<feature type="compositionally biased region" description="Low complexity" evidence="2">
    <location>
        <begin position="292"/>
        <end position="306"/>
    </location>
</feature>
<dbReference type="AlphaFoldDB" id="A0A9P5S5N7"/>
<dbReference type="Proteomes" id="UP000748756">
    <property type="component" value="Unassembled WGS sequence"/>
</dbReference>
<dbReference type="GO" id="GO:0005737">
    <property type="term" value="C:cytoplasm"/>
    <property type="evidence" value="ECO:0007669"/>
    <property type="project" value="TreeGrafter"/>
</dbReference>
<evidence type="ECO:0000313" key="3">
    <source>
        <dbReference type="EMBL" id="KAF9153875.1"/>
    </source>
</evidence>
<organism evidence="3 4">
    <name type="scientific">Linnemannia schmuckeri</name>
    <dbReference type="NCBI Taxonomy" id="64567"/>
    <lineage>
        <taxon>Eukaryota</taxon>
        <taxon>Fungi</taxon>
        <taxon>Fungi incertae sedis</taxon>
        <taxon>Mucoromycota</taxon>
        <taxon>Mortierellomycotina</taxon>
        <taxon>Mortierellomycetes</taxon>
        <taxon>Mortierellales</taxon>
        <taxon>Mortierellaceae</taxon>
        <taxon>Linnemannia</taxon>
    </lineage>
</organism>
<dbReference type="GO" id="GO:0004103">
    <property type="term" value="F:choline kinase activity"/>
    <property type="evidence" value="ECO:0007669"/>
    <property type="project" value="TreeGrafter"/>
</dbReference>
<evidence type="ECO:0000256" key="2">
    <source>
        <dbReference type="SAM" id="MobiDB-lite"/>
    </source>
</evidence>
<dbReference type="OrthoDB" id="10267235at2759"/>
<evidence type="ECO:0000256" key="1">
    <source>
        <dbReference type="ARBA" id="ARBA00038211"/>
    </source>
</evidence>
<name>A0A9P5S5N7_9FUNG</name>